<feature type="compositionally biased region" description="Low complexity" evidence="2">
    <location>
        <begin position="45"/>
        <end position="59"/>
    </location>
</feature>
<feature type="region of interest" description="Disordered" evidence="2">
    <location>
        <begin position="1"/>
        <end position="73"/>
    </location>
</feature>
<organism evidence="4 5">
    <name type="scientific">Fusarium equiseti</name>
    <name type="common">Fusarium scirpi</name>
    <dbReference type="NCBI Taxonomy" id="61235"/>
    <lineage>
        <taxon>Eukaryota</taxon>
        <taxon>Fungi</taxon>
        <taxon>Dikarya</taxon>
        <taxon>Ascomycota</taxon>
        <taxon>Pezizomycotina</taxon>
        <taxon>Sordariomycetes</taxon>
        <taxon>Hypocreomycetidae</taxon>
        <taxon>Hypocreales</taxon>
        <taxon>Nectriaceae</taxon>
        <taxon>Fusarium</taxon>
        <taxon>Fusarium incarnatum-equiseti species complex</taxon>
    </lineage>
</organism>
<comment type="caution">
    <text evidence="4">The sequence shown here is derived from an EMBL/GenBank/DDBJ whole genome shotgun (WGS) entry which is preliminary data.</text>
</comment>
<dbReference type="InterPro" id="IPR013320">
    <property type="entry name" value="ConA-like_dom_sf"/>
</dbReference>
<evidence type="ECO:0000259" key="3">
    <source>
        <dbReference type="PROSITE" id="PS51762"/>
    </source>
</evidence>
<dbReference type="InterPro" id="IPR000757">
    <property type="entry name" value="Beta-glucanase-like"/>
</dbReference>
<protein>
    <recommendedName>
        <fullName evidence="3">GH16 domain-containing protein</fullName>
    </recommendedName>
</protein>
<sequence>MEGSRTATSAAAAAAEGSSMQQQQPQTTADPFATPGPDNTDNPFATPVAATPAAESVTSRQLGLPRNTSSFEASSGVRRRFRSSRLHGEFEKPWLETKKKQWNWDSTIFYTCVFLGLGVGGFLCWKETNVPKHDYCLVMDDHFQNLNNWNHEVQMNGFGTGAFDWTTDDPANSYVDAEGLHIVPTATLESTSITRAQLENGFTVNMTTNSKTWGTCTSKTIKKDNDRWPCASRSNATLGQIINPVRSARLNTKGKKSIRYGRVEVVARMPKGDWLWPAIWMMPQDDVYGEWPKSGEIDIAESRGNDAKTYPMGNNLVSSALHWGTATENDRWRRAYGEWGGKRVLYSERFHTYGLEWSEKYLFTWLDGRLRQVQFFDFTKNKNLWTYGEFAGESINGSIPVDPWSSTGRKNTPFDEKFFLILNVAVGSTNGWFPDAVGDKPWADSSETPMRDFWKANETWLPTWGPVKDRGMVVKSVKMWQEGACGTVKST</sequence>
<dbReference type="EMBL" id="JAOQBH010000003">
    <property type="protein sequence ID" value="KAJ4138411.1"/>
    <property type="molecule type" value="Genomic_DNA"/>
</dbReference>
<dbReference type="InterPro" id="IPR050546">
    <property type="entry name" value="Glycosyl_Hydrlase_16"/>
</dbReference>
<evidence type="ECO:0000313" key="5">
    <source>
        <dbReference type="Proteomes" id="UP001152024"/>
    </source>
</evidence>
<dbReference type="Gene3D" id="2.60.120.200">
    <property type="match status" value="1"/>
</dbReference>
<keyword evidence="5" id="KW-1185">Reference proteome</keyword>
<gene>
    <name evidence="4" type="ORF">NW768_002237</name>
</gene>
<comment type="similarity">
    <text evidence="1">Belongs to the glycosyl hydrolase 16 family.</text>
</comment>
<dbReference type="Pfam" id="PF00722">
    <property type="entry name" value="Glyco_hydro_16"/>
    <property type="match status" value="1"/>
</dbReference>
<accession>A0ABQ8RMW5</accession>
<proteinExistence type="inferred from homology"/>
<feature type="domain" description="GH16" evidence="3">
    <location>
        <begin position="123"/>
        <end position="463"/>
    </location>
</feature>
<evidence type="ECO:0000256" key="1">
    <source>
        <dbReference type="ARBA" id="ARBA00006865"/>
    </source>
</evidence>
<dbReference type="PANTHER" id="PTHR10963:SF55">
    <property type="entry name" value="GLYCOSIDE HYDROLASE FAMILY 16 PROTEIN"/>
    <property type="match status" value="1"/>
</dbReference>
<feature type="compositionally biased region" description="Low complexity" evidence="2">
    <location>
        <begin position="1"/>
        <end position="19"/>
    </location>
</feature>
<evidence type="ECO:0000256" key="2">
    <source>
        <dbReference type="SAM" id="MobiDB-lite"/>
    </source>
</evidence>
<name>A0ABQ8RMW5_FUSEQ</name>
<dbReference type="PROSITE" id="PS51762">
    <property type="entry name" value="GH16_2"/>
    <property type="match status" value="1"/>
</dbReference>
<feature type="compositionally biased region" description="Polar residues" evidence="2">
    <location>
        <begin position="20"/>
        <end position="29"/>
    </location>
</feature>
<evidence type="ECO:0000313" key="4">
    <source>
        <dbReference type="EMBL" id="KAJ4138411.1"/>
    </source>
</evidence>
<dbReference type="SUPFAM" id="SSF49899">
    <property type="entry name" value="Concanavalin A-like lectins/glucanases"/>
    <property type="match status" value="1"/>
</dbReference>
<dbReference type="Proteomes" id="UP001152024">
    <property type="component" value="Unassembled WGS sequence"/>
</dbReference>
<dbReference type="PANTHER" id="PTHR10963">
    <property type="entry name" value="GLYCOSYL HYDROLASE-RELATED"/>
    <property type="match status" value="1"/>
</dbReference>
<reference evidence="4" key="1">
    <citation type="submission" date="2022-09" db="EMBL/GenBank/DDBJ databases">
        <title>Fusarium specimens isolated from Avocado Roots.</title>
        <authorList>
            <person name="Stajich J."/>
            <person name="Roper C."/>
            <person name="Heimlech-Rivalta G."/>
        </authorList>
    </citation>
    <scope>NUCLEOTIDE SEQUENCE</scope>
    <source>
        <strain evidence="4">CF00095</strain>
    </source>
</reference>